<dbReference type="AlphaFoldDB" id="A0A3D9I4M1"/>
<sequence>MILWINGAFGAGKTQTAYELHRRLPDSYVYDPENAGYFIRKNVPKRIALGDFQDYPMWRDTNYAMLKHLDREYDGIVIAPMTLVSSQYFDEIIGRLREEGAEVRHFALCAERETLLRRLKSRGEGSESWAAAQIDRCVAALSQEKFAHHLNTEGHTIADNAERIAELAGLSLQPDERSALRKAYDRIRTQIRHIRL</sequence>
<keyword evidence="2" id="KW-1185">Reference proteome</keyword>
<dbReference type="Pfam" id="PF13671">
    <property type="entry name" value="AAA_33"/>
    <property type="match status" value="1"/>
</dbReference>
<proteinExistence type="predicted"/>
<organism evidence="1 2">
    <name type="scientific">Cohnella phaseoli</name>
    <dbReference type="NCBI Taxonomy" id="456490"/>
    <lineage>
        <taxon>Bacteria</taxon>
        <taxon>Bacillati</taxon>
        <taxon>Bacillota</taxon>
        <taxon>Bacilli</taxon>
        <taxon>Bacillales</taxon>
        <taxon>Paenibacillaceae</taxon>
        <taxon>Cohnella</taxon>
    </lineage>
</organism>
<comment type="caution">
    <text evidence="1">The sequence shown here is derived from an EMBL/GenBank/DDBJ whole genome shotgun (WGS) entry which is preliminary data.</text>
</comment>
<dbReference type="EMBL" id="QRDZ01000038">
    <property type="protein sequence ID" value="RED56698.1"/>
    <property type="molecule type" value="Genomic_DNA"/>
</dbReference>
<name>A0A3D9I4M1_9BACL</name>
<accession>A0A3D9I4M1</accession>
<dbReference type="InterPro" id="IPR027417">
    <property type="entry name" value="P-loop_NTPase"/>
</dbReference>
<protein>
    <submittedName>
        <fullName evidence="1">AAA domain-containing protein</fullName>
    </submittedName>
</protein>
<reference evidence="1 2" key="1">
    <citation type="submission" date="2018-07" db="EMBL/GenBank/DDBJ databases">
        <title>Genomic Encyclopedia of Type Strains, Phase III (KMG-III): the genomes of soil and plant-associated and newly described type strains.</title>
        <authorList>
            <person name="Whitman W."/>
        </authorList>
    </citation>
    <scope>NUCLEOTIDE SEQUENCE [LARGE SCALE GENOMIC DNA]</scope>
    <source>
        <strain evidence="1 2">CECT 7287</strain>
    </source>
</reference>
<dbReference type="Proteomes" id="UP000256977">
    <property type="component" value="Unassembled WGS sequence"/>
</dbReference>
<dbReference type="Gene3D" id="3.40.50.300">
    <property type="entry name" value="P-loop containing nucleotide triphosphate hydrolases"/>
    <property type="match status" value="1"/>
</dbReference>
<dbReference type="RefSeq" id="WP_181918096.1">
    <property type="nucleotide sequence ID" value="NZ_QRDZ01000038.1"/>
</dbReference>
<gene>
    <name evidence="1" type="ORF">DFP98_13867</name>
</gene>
<evidence type="ECO:0000313" key="2">
    <source>
        <dbReference type="Proteomes" id="UP000256977"/>
    </source>
</evidence>
<dbReference type="SUPFAM" id="SSF52540">
    <property type="entry name" value="P-loop containing nucleoside triphosphate hydrolases"/>
    <property type="match status" value="1"/>
</dbReference>
<evidence type="ECO:0000313" key="1">
    <source>
        <dbReference type="EMBL" id="RED56698.1"/>
    </source>
</evidence>